<dbReference type="Proteomes" id="UP000568751">
    <property type="component" value="Unassembled WGS sequence"/>
</dbReference>
<protein>
    <submittedName>
        <fullName evidence="1">Uncharacterized protein</fullName>
    </submittedName>
</protein>
<organism evidence="1 2">
    <name type="scientific">Candidatus Thiodubiliella endoseptemdiera</name>
    <dbReference type="NCBI Taxonomy" id="2738886"/>
    <lineage>
        <taxon>Bacteria</taxon>
        <taxon>Pseudomonadati</taxon>
        <taxon>Pseudomonadota</taxon>
        <taxon>Gammaproteobacteria</taxon>
        <taxon>Candidatus Pseudothioglobaceae</taxon>
        <taxon>Candidatus Thiodubiliella</taxon>
    </lineage>
</organism>
<evidence type="ECO:0000313" key="1">
    <source>
        <dbReference type="EMBL" id="NYT26564.1"/>
    </source>
</evidence>
<comment type="caution">
    <text evidence="1">The sequence shown here is derived from an EMBL/GenBank/DDBJ whole genome shotgun (WGS) entry which is preliminary data.</text>
</comment>
<evidence type="ECO:0000313" key="2">
    <source>
        <dbReference type="Proteomes" id="UP000568751"/>
    </source>
</evidence>
<gene>
    <name evidence="1" type="ORF">H0A76_00785</name>
</gene>
<accession>A0A853EYF0</accession>
<dbReference type="EMBL" id="JACCHT010000001">
    <property type="protein sequence ID" value="NYT26564.1"/>
    <property type="molecule type" value="Genomic_DNA"/>
</dbReference>
<dbReference type="AlphaFoldDB" id="A0A853EYF0"/>
<reference evidence="1 2" key="1">
    <citation type="submission" date="2020-05" db="EMBL/GenBank/DDBJ databases">
        <title>Horizontal transmission and recombination maintain forever young bacterial symbiont genomes.</title>
        <authorList>
            <person name="Russell S.L."/>
            <person name="Pepper-Tunick E."/>
            <person name="Svedberg J."/>
            <person name="Byrne A."/>
            <person name="Ruelas Castillo J."/>
            <person name="Vollmers C."/>
            <person name="Beinart R.A."/>
            <person name="Corbett-Detig R."/>
        </authorList>
    </citation>
    <scope>NUCLEOTIDE SEQUENCE [LARGE SCALE GENOMIC DNA]</scope>
    <source>
        <strain evidence="1">455</strain>
    </source>
</reference>
<name>A0A853EYF0_9GAMM</name>
<sequence>MPLFVPDRVIRLLFILLAFYGKKVDGTSEIVSNNNGTGVAYEEVTSGVYQDSGLLTQEHGAVLHG</sequence>
<proteinExistence type="predicted"/>